<dbReference type="EMBL" id="JAFREL020000001">
    <property type="protein sequence ID" value="MEO1769795.1"/>
    <property type="molecule type" value="Genomic_DNA"/>
</dbReference>
<dbReference type="PROSITE" id="PS50893">
    <property type="entry name" value="ABC_TRANSPORTER_2"/>
    <property type="match status" value="1"/>
</dbReference>
<evidence type="ECO:0000256" key="4">
    <source>
        <dbReference type="ARBA" id="ARBA00022475"/>
    </source>
</evidence>
<dbReference type="Gene3D" id="3.40.50.300">
    <property type="entry name" value="P-loop containing nucleotide triphosphate hydrolases"/>
    <property type="match status" value="1"/>
</dbReference>
<sequence>MMPILSLKNIRYTYPLETEPVINDVSFDLEAGKVYGVIGGNESGKTTLCNIMRGFIPELYKGELAGEVSLKGRPLNDSNIGELAAHIGYSFQNPFTQISGVKDTVYEEIAYGMENLGIARDQMIQRVEELLTLFQLNELADKNPFELSGGQKQRVALASIVALDPEVIILDEPTSQLDPKSTEDIFKIIKHLKKAGKTIFLVEHKVDLLAEYCDEIMVMSAGKLVMKGQTREILTDKRVLDYGGQLPQVTLYCLEAMGHQEVVPLTVTEAFSALKGSA</sequence>
<dbReference type="PROSITE" id="PS00211">
    <property type="entry name" value="ABC_TRANSPORTER_1"/>
    <property type="match status" value="1"/>
</dbReference>
<feature type="domain" description="ABC transporter" evidence="9">
    <location>
        <begin position="5"/>
        <end position="246"/>
    </location>
</feature>
<evidence type="ECO:0000256" key="2">
    <source>
        <dbReference type="ARBA" id="ARBA00005417"/>
    </source>
</evidence>
<keyword evidence="4" id="KW-1003">Cell membrane</keyword>
<comment type="similarity">
    <text evidence="2">Belongs to the ABC transporter superfamily.</text>
</comment>
<reference evidence="10 11" key="2">
    <citation type="submission" date="2024-02" db="EMBL/GenBank/DDBJ databases">
        <title>The Genome Sequence of Enterococcus sp. DIV0159.</title>
        <authorList>
            <person name="Earl A."/>
            <person name="Manson A."/>
            <person name="Gilmore M."/>
            <person name="Sanders J."/>
            <person name="Shea T."/>
            <person name="Howe W."/>
            <person name="Livny J."/>
            <person name="Cuomo C."/>
            <person name="Neafsey D."/>
            <person name="Birren B."/>
        </authorList>
    </citation>
    <scope>NUCLEOTIDE SEQUENCE [LARGE SCALE GENOMIC DNA]</scope>
    <source>
        <strain evidence="10 11">665A</strain>
    </source>
</reference>
<dbReference type="GO" id="GO:0005524">
    <property type="term" value="F:ATP binding"/>
    <property type="evidence" value="ECO:0007669"/>
    <property type="project" value="UniProtKB-KW"/>
</dbReference>
<dbReference type="Pfam" id="PF00005">
    <property type="entry name" value="ABC_tran"/>
    <property type="match status" value="1"/>
</dbReference>
<evidence type="ECO:0000313" key="11">
    <source>
        <dbReference type="Proteomes" id="UP000664357"/>
    </source>
</evidence>
<evidence type="ECO:0000256" key="6">
    <source>
        <dbReference type="ARBA" id="ARBA00022840"/>
    </source>
</evidence>
<dbReference type="Proteomes" id="UP000664357">
    <property type="component" value="Unassembled WGS sequence"/>
</dbReference>
<dbReference type="InterPro" id="IPR050095">
    <property type="entry name" value="ECF_ABC_transporter_ATP-bd"/>
</dbReference>
<dbReference type="InterPro" id="IPR017871">
    <property type="entry name" value="ABC_transporter-like_CS"/>
</dbReference>
<evidence type="ECO:0000256" key="1">
    <source>
        <dbReference type="ARBA" id="ARBA00004202"/>
    </source>
</evidence>
<evidence type="ECO:0000256" key="3">
    <source>
        <dbReference type="ARBA" id="ARBA00022448"/>
    </source>
</evidence>
<dbReference type="PANTHER" id="PTHR43553:SF27">
    <property type="entry name" value="ENERGY-COUPLING FACTOR TRANSPORTER ATP-BINDING PROTEIN ECFA2"/>
    <property type="match status" value="1"/>
</dbReference>
<keyword evidence="6 10" id="KW-0067">ATP-binding</keyword>
<dbReference type="InterPro" id="IPR027417">
    <property type="entry name" value="P-loop_NTPase"/>
</dbReference>
<evidence type="ECO:0000256" key="7">
    <source>
        <dbReference type="ARBA" id="ARBA00022967"/>
    </source>
</evidence>
<evidence type="ECO:0000256" key="5">
    <source>
        <dbReference type="ARBA" id="ARBA00022741"/>
    </source>
</evidence>
<evidence type="ECO:0000313" key="10">
    <source>
        <dbReference type="EMBL" id="MEO1769795.1"/>
    </source>
</evidence>
<keyword evidence="8" id="KW-0472">Membrane</keyword>
<dbReference type="InterPro" id="IPR003439">
    <property type="entry name" value="ABC_transporter-like_ATP-bd"/>
</dbReference>
<dbReference type="SUPFAM" id="SSF52540">
    <property type="entry name" value="P-loop containing nucleoside triphosphate hydrolases"/>
    <property type="match status" value="1"/>
</dbReference>
<dbReference type="SMART" id="SM00382">
    <property type="entry name" value="AAA"/>
    <property type="match status" value="1"/>
</dbReference>
<dbReference type="InterPro" id="IPR015856">
    <property type="entry name" value="ABC_transpr_CbiO/EcfA_su"/>
</dbReference>
<proteinExistence type="inferred from homology"/>
<accession>A0ABV0EMD1</accession>
<keyword evidence="7" id="KW-1278">Translocase</keyword>
<keyword evidence="5" id="KW-0547">Nucleotide-binding</keyword>
<organism evidence="10 11">
    <name type="scientific">Candidatus Enterococcus ferrettii</name>
    <dbReference type="NCBI Taxonomy" id="2815324"/>
    <lineage>
        <taxon>Bacteria</taxon>
        <taxon>Bacillati</taxon>
        <taxon>Bacillota</taxon>
        <taxon>Bacilli</taxon>
        <taxon>Lactobacillales</taxon>
        <taxon>Enterococcaceae</taxon>
        <taxon>Enterococcus</taxon>
    </lineage>
</organism>
<keyword evidence="3" id="KW-0813">Transport</keyword>
<protein>
    <submittedName>
        <fullName evidence="10">Energy-coupling factor transport system ATP-binding protein</fullName>
    </submittedName>
</protein>
<evidence type="ECO:0000256" key="8">
    <source>
        <dbReference type="ARBA" id="ARBA00023136"/>
    </source>
</evidence>
<dbReference type="PANTHER" id="PTHR43553">
    <property type="entry name" value="HEAVY METAL TRANSPORTER"/>
    <property type="match status" value="1"/>
</dbReference>
<evidence type="ECO:0000259" key="9">
    <source>
        <dbReference type="PROSITE" id="PS50893"/>
    </source>
</evidence>
<dbReference type="CDD" id="cd03225">
    <property type="entry name" value="ABC_cobalt_CbiO_domain1"/>
    <property type="match status" value="1"/>
</dbReference>
<reference evidence="10 11" key="1">
    <citation type="submission" date="2021-03" db="EMBL/GenBank/DDBJ databases">
        <authorList>
            <person name="Gilmore M.S."/>
            <person name="Schwartzman J."/>
            <person name="Van Tyne D."/>
            <person name="Martin M."/>
            <person name="Earl A.M."/>
            <person name="Manson A.L."/>
            <person name="Straub T."/>
            <person name="Salamzade R."/>
            <person name="Saavedra J."/>
            <person name="Lebreton F."/>
            <person name="Prichula J."/>
            <person name="Schaufler K."/>
            <person name="Gaca A."/>
            <person name="Sgardioli B."/>
            <person name="Wagenaar J."/>
            <person name="Strong T."/>
        </authorList>
    </citation>
    <scope>NUCLEOTIDE SEQUENCE [LARGE SCALE GENOMIC DNA]</scope>
    <source>
        <strain evidence="10 11">665A</strain>
    </source>
</reference>
<gene>
    <name evidence="10" type="ORF">JZO67_001746</name>
</gene>
<keyword evidence="11" id="KW-1185">Reference proteome</keyword>
<dbReference type="InterPro" id="IPR003593">
    <property type="entry name" value="AAA+_ATPase"/>
</dbReference>
<comment type="caution">
    <text evidence="10">The sequence shown here is derived from an EMBL/GenBank/DDBJ whole genome shotgun (WGS) entry which is preliminary data.</text>
</comment>
<dbReference type="RefSeq" id="WP_242704357.1">
    <property type="nucleotide sequence ID" value="NZ_JAFREL020000001.1"/>
</dbReference>
<name>A0ABV0EMD1_9ENTE</name>
<comment type="subcellular location">
    <subcellularLocation>
        <location evidence="1">Cell membrane</location>
        <topology evidence="1">Peripheral membrane protein</topology>
    </subcellularLocation>
</comment>